<dbReference type="CDD" id="cd09917">
    <property type="entry name" value="F-box_SF"/>
    <property type="match status" value="1"/>
</dbReference>
<evidence type="ECO:0000313" key="2">
    <source>
        <dbReference type="EMBL" id="KIO32681.1"/>
    </source>
</evidence>
<dbReference type="SUPFAM" id="SSF81383">
    <property type="entry name" value="F-box domain"/>
    <property type="match status" value="1"/>
</dbReference>
<evidence type="ECO:0000313" key="3">
    <source>
        <dbReference type="Proteomes" id="UP000054248"/>
    </source>
</evidence>
<dbReference type="InterPro" id="IPR001810">
    <property type="entry name" value="F-box_dom"/>
</dbReference>
<gene>
    <name evidence="2" type="ORF">M407DRAFT_18440</name>
</gene>
<dbReference type="Gene3D" id="1.20.1280.50">
    <property type="match status" value="1"/>
</dbReference>
<dbReference type="EMBL" id="KN822953">
    <property type="protein sequence ID" value="KIO32681.1"/>
    <property type="molecule type" value="Genomic_DNA"/>
</dbReference>
<dbReference type="HOGENOM" id="CLU_058886_0_0_1"/>
<feature type="domain" description="F-box" evidence="1">
    <location>
        <begin position="1"/>
        <end position="48"/>
    </location>
</feature>
<dbReference type="STRING" id="1051891.A0A0C3QTU2"/>
<dbReference type="InterPro" id="IPR011047">
    <property type="entry name" value="Quinoprotein_ADH-like_sf"/>
</dbReference>
<reference evidence="2 3" key="1">
    <citation type="submission" date="2014-04" db="EMBL/GenBank/DDBJ databases">
        <authorList>
            <consortium name="DOE Joint Genome Institute"/>
            <person name="Kuo A."/>
            <person name="Girlanda M."/>
            <person name="Perotto S."/>
            <person name="Kohler A."/>
            <person name="Nagy L.G."/>
            <person name="Floudas D."/>
            <person name="Copeland A."/>
            <person name="Barry K.W."/>
            <person name="Cichocki N."/>
            <person name="Veneault-Fourrey C."/>
            <person name="LaButti K."/>
            <person name="Lindquist E.A."/>
            <person name="Lipzen A."/>
            <person name="Lundell T."/>
            <person name="Morin E."/>
            <person name="Murat C."/>
            <person name="Sun H."/>
            <person name="Tunlid A."/>
            <person name="Henrissat B."/>
            <person name="Grigoriev I.V."/>
            <person name="Hibbett D.S."/>
            <person name="Martin F."/>
            <person name="Nordberg H.P."/>
            <person name="Cantor M.N."/>
            <person name="Hua S.X."/>
        </authorList>
    </citation>
    <scope>NUCLEOTIDE SEQUENCE [LARGE SCALE GENOMIC DNA]</scope>
    <source>
        <strain evidence="2 3">MUT 4182</strain>
    </source>
</reference>
<dbReference type="Pfam" id="PF12937">
    <property type="entry name" value="F-box-like"/>
    <property type="match status" value="1"/>
</dbReference>
<dbReference type="InterPro" id="IPR036047">
    <property type="entry name" value="F-box-like_dom_sf"/>
</dbReference>
<name>A0A0C3QTU2_9AGAM</name>
<dbReference type="SUPFAM" id="SSF50998">
    <property type="entry name" value="Quinoprotein alcohol dehydrogenase-like"/>
    <property type="match status" value="1"/>
</dbReference>
<sequence>MPFDVLPPELLIRVLSYLPIQDVVSFGLVSQSFHEVVRANEGPIYQAAAALHGFIEPAENASAPQLLSAVTKIPDATGWLDDVRSWKEFCRRHFLREQAWRGKQGPSADEEKPFLGVFQSDVITDIHRFKIDEVERTIICTTGEGGLFVMSIDTDEILWCLPEWYVAGYAHVEYGNGFIVFTRIEDGVEVWRRSVDSFNRETYLPCKPDSLQIEVSPSPVPDFPPTFPPVYDSHTEASPSDETPTHRRGVYLPFALLMSPAEARCYRLVYPHLLVASEFSRQAFIWDIPTARLVETINIQTPPRRGGFHLPVHMTYVELSSS</sequence>
<dbReference type="OrthoDB" id="550575at2759"/>
<dbReference type="PROSITE" id="PS50181">
    <property type="entry name" value="FBOX"/>
    <property type="match status" value="1"/>
</dbReference>
<keyword evidence="3" id="KW-1185">Reference proteome</keyword>
<dbReference type="SMART" id="SM00256">
    <property type="entry name" value="FBOX"/>
    <property type="match status" value="1"/>
</dbReference>
<reference evidence="3" key="2">
    <citation type="submission" date="2015-01" db="EMBL/GenBank/DDBJ databases">
        <title>Evolutionary Origins and Diversification of the Mycorrhizal Mutualists.</title>
        <authorList>
            <consortium name="DOE Joint Genome Institute"/>
            <consortium name="Mycorrhizal Genomics Consortium"/>
            <person name="Kohler A."/>
            <person name="Kuo A."/>
            <person name="Nagy L.G."/>
            <person name="Floudas D."/>
            <person name="Copeland A."/>
            <person name="Barry K.W."/>
            <person name="Cichocki N."/>
            <person name="Veneault-Fourrey C."/>
            <person name="LaButti K."/>
            <person name="Lindquist E.A."/>
            <person name="Lipzen A."/>
            <person name="Lundell T."/>
            <person name="Morin E."/>
            <person name="Murat C."/>
            <person name="Riley R."/>
            <person name="Ohm R."/>
            <person name="Sun H."/>
            <person name="Tunlid A."/>
            <person name="Henrissat B."/>
            <person name="Grigoriev I.V."/>
            <person name="Hibbett D.S."/>
            <person name="Martin F."/>
        </authorList>
    </citation>
    <scope>NUCLEOTIDE SEQUENCE [LARGE SCALE GENOMIC DNA]</scope>
    <source>
        <strain evidence="3">MUT 4182</strain>
    </source>
</reference>
<proteinExistence type="predicted"/>
<accession>A0A0C3QTU2</accession>
<evidence type="ECO:0000259" key="1">
    <source>
        <dbReference type="PROSITE" id="PS50181"/>
    </source>
</evidence>
<dbReference type="AlphaFoldDB" id="A0A0C3QTU2"/>
<organism evidence="2 3">
    <name type="scientific">Tulasnella calospora MUT 4182</name>
    <dbReference type="NCBI Taxonomy" id="1051891"/>
    <lineage>
        <taxon>Eukaryota</taxon>
        <taxon>Fungi</taxon>
        <taxon>Dikarya</taxon>
        <taxon>Basidiomycota</taxon>
        <taxon>Agaricomycotina</taxon>
        <taxon>Agaricomycetes</taxon>
        <taxon>Cantharellales</taxon>
        <taxon>Tulasnellaceae</taxon>
        <taxon>Tulasnella</taxon>
    </lineage>
</organism>
<protein>
    <recommendedName>
        <fullName evidence="1">F-box domain-containing protein</fullName>
    </recommendedName>
</protein>
<feature type="non-terminal residue" evidence="2">
    <location>
        <position position="322"/>
    </location>
</feature>
<dbReference type="Proteomes" id="UP000054248">
    <property type="component" value="Unassembled WGS sequence"/>
</dbReference>